<protein>
    <submittedName>
        <fullName evidence="3">Phytoene synthase</fullName>
        <ecNumber evidence="3">2.5.1.32</ecNumber>
    </submittedName>
</protein>
<dbReference type="RefSeq" id="WP_253774826.1">
    <property type="nucleotide sequence ID" value="NZ_BAAAVE010000021.1"/>
</dbReference>
<dbReference type="EMBL" id="JAMZEC010000001">
    <property type="protein sequence ID" value="MCP2349891.1"/>
    <property type="molecule type" value="Genomic_DNA"/>
</dbReference>
<dbReference type="InterPro" id="IPR008949">
    <property type="entry name" value="Isoprenoid_synthase_dom_sf"/>
</dbReference>
<dbReference type="GO" id="GO:0016740">
    <property type="term" value="F:transferase activity"/>
    <property type="evidence" value="ECO:0007669"/>
    <property type="project" value="UniProtKB-KW"/>
</dbReference>
<comment type="caution">
    <text evidence="3">The sequence shown here is derived from an EMBL/GenBank/DDBJ whole genome shotgun (WGS) entry which is preliminary data.</text>
</comment>
<dbReference type="EC" id="2.5.1.32" evidence="3"/>
<keyword evidence="4" id="KW-1185">Reference proteome</keyword>
<dbReference type="SUPFAM" id="SSF48576">
    <property type="entry name" value="Terpenoid synthases"/>
    <property type="match status" value="1"/>
</dbReference>
<name>A0ABT1K7C6_9ACTN</name>
<sequence>MTCLGSRPVAPAAVKGATASAAVKSATAPAATKGSAGLTAAADGATGLTAAYERCRALHARFGRSYYLATLLLPPWKRRHVHALYGFARYADEIVDSFTMDGDRAGALGDLETRVAAALAGERSDDPVLPAFAHTVRSFGIGHGEVAAFLRSMRADLTVTRYATYDDLLGYMEGSAAVIGTMMLPILEPLPGREAAAREPARQLGLAFQLTNFLRDVAEDLARGRVYLPAADLDRFGVTEAALRGPRTPPQARRLLAFEAGRARDHYTRALEGIPLLTPSSRPCVRAAYELYGGILTEIERAGYEVLARRARVPRRRRLAIFTRNLVAARAAGRRERRVTVEVP</sequence>
<dbReference type="InterPro" id="IPR044843">
    <property type="entry name" value="Trans_IPPS_bact-type"/>
</dbReference>
<dbReference type="InterPro" id="IPR002060">
    <property type="entry name" value="Squ/phyt_synthse"/>
</dbReference>
<evidence type="ECO:0000256" key="1">
    <source>
        <dbReference type="ARBA" id="ARBA00004684"/>
    </source>
</evidence>
<reference evidence="3 4" key="1">
    <citation type="submission" date="2022-06" db="EMBL/GenBank/DDBJ databases">
        <title>Sequencing the genomes of 1000 actinobacteria strains.</title>
        <authorList>
            <person name="Klenk H.-P."/>
        </authorList>
    </citation>
    <scope>NUCLEOTIDE SEQUENCE [LARGE SCALE GENOMIC DNA]</scope>
    <source>
        <strain evidence="3 4">DSM 44170</strain>
    </source>
</reference>
<dbReference type="Pfam" id="PF00494">
    <property type="entry name" value="SQS_PSY"/>
    <property type="match status" value="1"/>
</dbReference>
<evidence type="ECO:0000313" key="4">
    <source>
        <dbReference type="Proteomes" id="UP001320766"/>
    </source>
</evidence>
<gene>
    <name evidence="3" type="ORF">HD595_006013</name>
</gene>
<proteinExistence type="predicted"/>
<dbReference type="SFLD" id="SFLDG01018">
    <property type="entry name" value="Squalene/Phytoene_Synthase_Lik"/>
    <property type="match status" value="1"/>
</dbReference>
<dbReference type="PANTHER" id="PTHR31480">
    <property type="entry name" value="BIFUNCTIONAL LYCOPENE CYCLASE/PHYTOENE SYNTHASE"/>
    <property type="match status" value="1"/>
</dbReference>
<keyword evidence="2 3" id="KW-0808">Transferase</keyword>
<dbReference type="InterPro" id="IPR033904">
    <property type="entry name" value="Trans_IPPS_HH"/>
</dbReference>
<dbReference type="CDD" id="cd00683">
    <property type="entry name" value="Trans_IPPS_HH"/>
    <property type="match status" value="1"/>
</dbReference>
<comment type="pathway">
    <text evidence="1">Carotenoid biosynthesis; phytoene biosynthesis.</text>
</comment>
<dbReference type="PROSITE" id="PS01044">
    <property type="entry name" value="SQUALEN_PHYTOEN_SYN_1"/>
    <property type="match status" value="1"/>
</dbReference>
<dbReference type="Proteomes" id="UP001320766">
    <property type="component" value="Unassembled WGS sequence"/>
</dbReference>
<dbReference type="PROSITE" id="PS01045">
    <property type="entry name" value="SQUALEN_PHYTOEN_SYN_2"/>
    <property type="match status" value="1"/>
</dbReference>
<evidence type="ECO:0000313" key="3">
    <source>
        <dbReference type="EMBL" id="MCP2349891.1"/>
    </source>
</evidence>
<dbReference type="SFLD" id="SFLDG01212">
    <property type="entry name" value="Phytoene_synthase_like"/>
    <property type="match status" value="1"/>
</dbReference>
<accession>A0ABT1K7C6</accession>
<dbReference type="Gene3D" id="1.10.600.10">
    <property type="entry name" value="Farnesyl Diphosphate Synthase"/>
    <property type="match status" value="1"/>
</dbReference>
<organism evidence="3 4">
    <name type="scientific">Nonomuraea roseoviolacea subsp. carminata</name>
    <dbReference type="NCBI Taxonomy" id="160689"/>
    <lineage>
        <taxon>Bacteria</taxon>
        <taxon>Bacillati</taxon>
        <taxon>Actinomycetota</taxon>
        <taxon>Actinomycetes</taxon>
        <taxon>Streptosporangiales</taxon>
        <taxon>Streptosporangiaceae</taxon>
        <taxon>Nonomuraea</taxon>
    </lineage>
</organism>
<evidence type="ECO:0000256" key="2">
    <source>
        <dbReference type="ARBA" id="ARBA00022679"/>
    </source>
</evidence>
<dbReference type="InterPro" id="IPR019845">
    <property type="entry name" value="Squalene/phytoene_synthase_CS"/>
</dbReference>
<dbReference type="SFLD" id="SFLDS00005">
    <property type="entry name" value="Isoprenoid_Synthase_Type_I"/>
    <property type="match status" value="1"/>
</dbReference>